<dbReference type="Gene3D" id="2.60.120.260">
    <property type="entry name" value="Galactose-binding domain-like"/>
    <property type="match status" value="1"/>
</dbReference>
<dbReference type="EMBL" id="QUBQ01000003">
    <property type="protein sequence ID" value="REK74129.1"/>
    <property type="molecule type" value="Genomic_DNA"/>
</dbReference>
<reference evidence="1 2" key="1">
    <citation type="submission" date="2018-08" db="EMBL/GenBank/DDBJ databases">
        <title>Paenibacillus sp. M4BSY-1, whole genome shotgun sequence.</title>
        <authorList>
            <person name="Tuo L."/>
        </authorList>
    </citation>
    <scope>NUCLEOTIDE SEQUENCE [LARGE SCALE GENOMIC DNA]</scope>
    <source>
        <strain evidence="1 2">M4BSY-1</strain>
    </source>
</reference>
<protein>
    <submittedName>
        <fullName evidence="1">Uncharacterized protein</fullName>
    </submittedName>
</protein>
<organism evidence="1 2">
    <name type="scientific">Paenibacillus paeoniae</name>
    <dbReference type="NCBI Taxonomy" id="2292705"/>
    <lineage>
        <taxon>Bacteria</taxon>
        <taxon>Bacillati</taxon>
        <taxon>Bacillota</taxon>
        <taxon>Bacilli</taxon>
        <taxon>Bacillales</taxon>
        <taxon>Paenibacillaceae</taxon>
        <taxon>Paenibacillus</taxon>
    </lineage>
</organism>
<sequence length="66" mass="7265">MRLSASSANVNFTNVGTIEKPANNSSDQTGKYRMNELSDVTGLYVKVEVMPASSAWTFIDEIQVHN</sequence>
<evidence type="ECO:0000313" key="2">
    <source>
        <dbReference type="Proteomes" id="UP000261905"/>
    </source>
</evidence>
<gene>
    <name evidence="1" type="ORF">DX130_16385</name>
</gene>
<proteinExistence type="predicted"/>
<keyword evidence="2" id="KW-1185">Reference proteome</keyword>
<accession>A0A371PE00</accession>
<evidence type="ECO:0000313" key="1">
    <source>
        <dbReference type="EMBL" id="REK74129.1"/>
    </source>
</evidence>
<dbReference type="AlphaFoldDB" id="A0A371PE00"/>
<dbReference type="Proteomes" id="UP000261905">
    <property type="component" value="Unassembled WGS sequence"/>
</dbReference>
<comment type="caution">
    <text evidence="1">The sequence shown here is derived from an EMBL/GenBank/DDBJ whole genome shotgun (WGS) entry which is preliminary data.</text>
</comment>
<name>A0A371PE00_9BACL</name>